<dbReference type="PANTHER" id="PTHR23233:SF84">
    <property type="entry name" value="FI23031P1"/>
    <property type="match status" value="1"/>
</dbReference>
<feature type="compositionally biased region" description="Low complexity" evidence="11">
    <location>
        <begin position="352"/>
        <end position="367"/>
    </location>
</feature>
<feature type="compositionally biased region" description="Acidic residues" evidence="11">
    <location>
        <begin position="300"/>
        <end position="314"/>
    </location>
</feature>
<dbReference type="GO" id="GO:0000981">
    <property type="term" value="F:DNA-binding transcription factor activity, RNA polymerase II-specific"/>
    <property type="evidence" value="ECO:0007669"/>
    <property type="project" value="TreeGrafter"/>
</dbReference>
<gene>
    <name evidence="13" type="ORF">OE88DRAFT_1733238</name>
</gene>
<dbReference type="SMART" id="SM00355">
    <property type="entry name" value="ZnF_C2H2"/>
    <property type="match status" value="2"/>
</dbReference>
<evidence type="ECO:0000256" key="3">
    <source>
        <dbReference type="ARBA" id="ARBA00022737"/>
    </source>
</evidence>
<dbReference type="Pfam" id="PF00096">
    <property type="entry name" value="zf-C2H2"/>
    <property type="match status" value="2"/>
</dbReference>
<organism evidence="13 14">
    <name type="scientific">Heliocybe sulcata</name>
    <dbReference type="NCBI Taxonomy" id="5364"/>
    <lineage>
        <taxon>Eukaryota</taxon>
        <taxon>Fungi</taxon>
        <taxon>Dikarya</taxon>
        <taxon>Basidiomycota</taxon>
        <taxon>Agaricomycotina</taxon>
        <taxon>Agaricomycetes</taxon>
        <taxon>Gloeophyllales</taxon>
        <taxon>Gloeophyllaceae</taxon>
        <taxon>Heliocybe</taxon>
    </lineage>
</organism>
<dbReference type="PANTHER" id="PTHR23233">
    <property type="entry name" value="SAL-LIKE PROTEIN"/>
    <property type="match status" value="1"/>
</dbReference>
<keyword evidence="5" id="KW-0862">Zinc</keyword>
<dbReference type="EMBL" id="ML213507">
    <property type="protein sequence ID" value="TFK53276.1"/>
    <property type="molecule type" value="Genomic_DNA"/>
</dbReference>
<keyword evidence="7" id="KW-0804">Transcription</keyword>
<evidence type="ECO:0000256" key="1">
    <source>
        <dbReference type="ARBA" id="ARBA00004123"/>
    </source>
</evidence>
<proteinExistence type="inferred from homology"/>
<evidence type="ECO:0000256" key="8">
    <source>
        <dbReference type="ARBA" id="ARBA00023242"/>
    </source>
</evidence>
<accession>A0A5C3NA04</accession>
<keyword evidence="14" id="KW-1185">Reference proteome</keyword>
<protein>
    <recommendedName>
        <fullName evidence="12">C2H2-type domain-containing protein</fullName>
    </recommendedName>
</protein>
<feature type="region of interest" description="Disordered" evidence="11">
    <location>
        <begin position="294"/>
        <end position="367"/>
    </location>
</feature>
<dbReference type="GO" id="GO:0005634">
    <property type="term" value="C:nucleus"/>
    <property type="evidence" value="ECO:0007669"/>
    <property type="project" value="UniProtKB-SubCell"/>
</dbReference>
<dbReference type="GO" id="GO:0008270">
    <property type="term" value="F:zinc ion binding"/>
    <property type="evidence" value="ECO:0007669"/>
    <property type="project" value="UniProtKB-KW"/>
</dbReference>
<feature type="domain" description="C2H2-type" evidence="12">
    <location>
        <begin position="255"/>
        <end position="284"/>
    </location>
</feature>
<dbReference type="SUPFAM" id="SSF57667">
    <property type="entry name" value="beta-beta-alpha zinc fingers"/>
    <property type="match status" value="1"/>
</dbReference>
<keyword evidence="6" id="KW-0805">Transcription regulation</keyword>
<evidence type="ECO:0000256" key="7">
    <source>
        <dbReference type="ARBA" id="ARBA00023163"/>
    </source>
</evidence>
<dbReference type="STRING" id="5364.A0A5C3NA04"/>
<comment type="similarity">
    <text evidence="9">Belongs to the sal C2H2-type zinc-finger protein family.</text>
</comment>
<sequence>MMLPSISGHCSVRCTSLPSIRDLFPEQYARTTARRGPLPPQSSTANLKATPSDRASPREPPVASGSTNPSAEDTSQAPPPRRRILPHPQLPYSFTVLRADPASASLEHLASSTNLQDLAAHPAPSASVAAAPSFRVAVQPAAPSPPRGEKNYRMLVAVDEAGEPSMPADVNVNVEERERQDARVSPPLSSGSYTYTFDLTASSSFRPLVVSPEAEREPGSRNGGKKHTCRICLKRFNRPSSLKIHETTHSGVKPFKCRWEGCGRLFNVNSNMRRHFRNHIAAQRAKAGTFSAYCAPSEPESAESEEEDEDMDTGGEDRSLPVLYTLRRVDDAAYPHSQQSRVSFARTRERSPSPGSSPQSRLSTLTE</sequence>
<evidence type="ECO:0000256" key="4">
    <source>
        <dbReference type="ARBA" id="ARBA00022771"/>
    </source>
</evidence>
<feature type="region of interest" description="Disordered" evidence="11">
    <location>
        <begin position="32"/>
        <end position="87"/>
    </location>
</feature>
<dbReference type="Gene3D" id="3.30.160.60">
    <property type="entry name" value="Classic Zinc Finger"/>
    <property type="match status" value="2"/>
</dbReference>
<evidence type="ECO:0000256" key="5">
    <source>
        <dbReference type="ARBA" id="ARBA00022833"/>
    </source>
</evidence>
<evidence type="ECO:0000259" key="12">
    <source>
        <dbReference type="PROSITE" id="PS50157"/>
    </source>
</evidence>
<dbReference type="OrthoDB" id="6077919at2759"/>
<dbReference type="PROSITE" id="PS50157">
    <property type="entry name" value="ZINC_FINGER_C2H2_2"/>
    <property type="match status" value="2"/>
</dbReference>
<keyword evidence="8" id="KW-0539">Nucleus</keyword>
<dbReference type="InterPro" id="IPR051565">
    <property type="entry name" value="Sal_C2H2-zinc-finger"/>
</dbReference>
<reference evidence="13 14" key="1">
    <citation type="journal article" date="2019" name="Nat. Ecol. Evol.">
        <title>Megaphylogeny resolves global patterns of mushroom evolution.</title>
        <authorList>
            <person name="Varga T."/>
            <person name="Krizsan K."/>
            <person name="Foldi C."/>
            <person name="Dima B."/>
            <person name="Sanchez-Garcia M."/>
            <person name="Sanchez-Ramirez S."/>
            <person name="Szollosi G.J."/>
            <person name="Szarkandi J.G."/>
            <person name="Papp V."/>
            <person name="Albert L."/>
            <person name="Andreopoulos W."/>
            <person name="Angelini C."/>
            <person name="Antonin V."/>
            <person name="Barry K.W."/>
            <person name="Bougher N.L."/>
            <person name="Buchanan P."/>
            <person name="Buyck B."/>
            <person name="Bense V."/>
            <person name="Catcheside P."/>
            <person name="Chovatia M."/>
            <person name="Cooper J."/>
            <person name="Damon W."/>
            <person name="Desjardin D."/>
            <person name="Finy P."/>
            <person name="Geml J."/>
            <person name="Haridas S."/>
            <person name="Hughes K."/>
            <person name="Justo A."/>
            <person name="Karasinski D."/>
            <person name="Kautmanova I."/>
            <person name="Kiss B."/>
            <person name="Kocsube S."/>
            <person name="Kotiranta H."/>
            <person name="LaButti K.M."/>
            <person name="Lechner B.E."/>
            <person name="Liimatainen K."/>
            <person name="Lipzen A."/>
            <person name="Lukacs Z."/>
            <person name="Mihaltcheva S."/>
            <person name="Morgado L.N."/>
            <person name="Niskanen T."/>
            <person name="Noordeloos M.E."/>
            <person name="Ohm R.A."/>
            <person name="Ortiz-Santana B."/>
            <person name="Ovrebo C."/>
            <person name="Racz N."/>
            <person name="Riley R."/>
            <person name="Savchenko A."/>
            <person name="Shiryaev A."/>
            <person name="Soop K."/>
            <person name="Spirin V."/>
            <person name="Szebenyi C."/>
            <person name="Tomsovsky M."/>
            <person name="Tulloss R.E."/>
            <person name="Uehling J."/>
            <person name="Grigoriev I.V."/>
            <person name="Vagvolgyi C."/>
            <person name="Papp T."/>
            <person name="Martin F.M."/>
            <person name="Miettinen O."/>
            <person name="Hibbett D.S."/>
            <person name="Nagy L.G."/>
        </authorList>
    </citation>
    <scope>NUCLEOTIDE SEQUENCE [LARGE SCALE GENOMIC DNA]</scope>
    <source>
        <strain evidence="13 14">OMC1185</strain>
    </source>
</reference>
<name>A0A5C3NA04_9AGAM</name>
<keyword evidence="4 10" id="KW-0863">Zinc-finger</keyword>
<evidence type="ECO:0000256" key="6">
    <source>
        <dbReference type="ARBA" id="ARBA00023015"/>
    </source>
</evidence>
<dbReference type="PROSITE" id="PS00028">
    <property type="entry name" value="ZINC_FINGER_C2H2_1"/>
    <property type="match status" value="2"/>
</dbReference>
<comment type="subcellular location">
    <subcellularLocation>
        <location evidence="1">Nucleus</location>
    </subcellularLocation>
</comment>
<evidence type="ECO:0000256" key="11">
    <source>
        <dbReference type="SAM" id="MobiDB-lite"/>
    </source>
</evidence>
<keyword evidence="2" id="KW-0479">Metal-binding</keyword>
<feature type="compositionally biased region" description="Polar residues" evidence="11">
    <location>
        <begin position="64"/>
        <end position="76"/>
    </location>
</feature>
<dbReference type="InterPro" id="IPR013087">
    <property type="entry name" value="Znf_C2H2_type"/>
</dbReference>
<evidence type="ECO:0000256" key="2">
    <source>
        <dbReference type="ARBA" id="ARBA00022723"/>
    </source>
</evidence>
<evidence type="ECO:0000313" key="13">
    <source>
        <dbReference type="EMBL" id="TFK53276.1"/>
    </source>
</evidence>
<evidence type="ECO:0000313" key="14">
    <source>
        <dbReference type="Proteomes" id="UP000305948"/>
    </source>
</evidence>
<dbReference type="Proteomes" id="UP000305948">
    <property type="component" value="Unassembled WGS sequence"/>
</dbReference>
<dbReference type="InterPro" id="IPR036236">
    <property type="entry name" value="Znf_C2H2_sf"/>
</dbReference>
<keyword evidence="3" id="KW-0677">Repeat</keyword>
<dbReference type="GO" id="GO:0000978">
    <property type="term" value="F:RNA polymerase II cis-regulatory region sequence-specific DNA binding"/>
    <property type="evidence" value="ECO:0007669"/>
    <property type="project" value="TreeGrafter"/>
</dbReference>
<dbReference type="AlphaFoldDB" id="A0A5C3NA04"/>
<feature type="domain" description="C2H2-type" evidence="12">
    <location>
        <begin position="227"/>
        <end position="254"/>
    </location>
</feature>
<evidence type="ECO:0000256" key="10">
    <source>
        <dbReference type="PROSITE-ProRule" id="PRU00042"/>
    </source>
</evidence>
<evidence type="ECO:0000256" key="9">
    <source>
        <dbReference type="ARBA" id="ARBA00038474"/>
    </source>
</evidence>